<accession>A0AAN7NV89</accession>
<evidence type="ECO:0000313" key="3">
    <source>
        <dbReference type="Proteomes" id="UP001333110"/>
    </source>
</evidence>
<proteinExistence type="predicted"/>
<feature type="region of interest" description="Disordered" evidence="1">
    <location>
        <begin position="149"/>
        <end position="202"/>
    </location>
</feature>
<gene>
    <name evidence="2" type="ORF">QYF61_023580</name>
</gene>
<dbReference type="EMBL" id="JAUNZN010000001">
    <property type="protein sequence ID" value="KAK4832515.1"/>
    <property type="molecule type" value="Genomic_DNA"/>
</dbReference>
<keyword evidence="3" id="KW-1185">Reference proteome</keyword>
<feature type="compositionally biased region" description="Pro residues" evidence="1">
    <location>
        <begin position="156"/>
        <end position="169"/>
    </location>
</feature>
<protein>
    <submittedName>
        <fullName evidence="2">Uncharacterized protein</fullName>
    </submittedName>
</protein>
<dbReference type="Proteomes" id="UP001333110">
    <property type="component" value="Unassembled WGS sequence"/>
</dbReference>
<evidence type="ECO:0000313" key="2">
    <source>
        <dbReference type="EMBL" id="KAK4832515.1"/>
    </source>
</evidence>
<comment type="caution">
    <text evidence="2">The sequence shown here is derived from an EMBL/GenBank/DDBJ whole genome shotgun (WGS) entry which is preliminary data.</text>
</comment>
<evidence type="ECO:0000256" key="1">
    <source>
        <dbReference type="SAM" id="MobiDB-lite"/>
    </source>
</evidence>
<organism evidence="2 3">
    <name type="scientific">Mycteria americana</name>
    <name type="common">Wood stork</name>
    <dbReference type="NCBI Taxonomy" id="33587"/>
    <lineage>
        <taxon>Eukaryota</taxon>
        <taxon>Metazoa</taxon>
        <taxon>Chordata</taxon>
        <taxon>Craniata</taxon>
        <taxon>Vertebrata</taxon>
        <taxon>Euteleostomi</taxon>
        <taxon>Archelosauria</taxon>
        <taxon>Archosauria</taxon>
        <taxon>Dinosauria</taxon>
        <taxon>Saurischia</taxon>
        <taxon>Theropoda</taxon>
        <taxon>Coelurosauria</taxon>
        <taxon>Aves</taxon>
        <taxon>Neognathae</taxon>
        <taxon>Neoaves</taxon>
        <taxon>Aequornithes</taxon>
        <taxon>Ciconiiformes</taxon>
        <taxon>Ciconiidae</taxon>
        <taxon>Mycteria</taxon>
    </lineage>
</organism>
<feature type="compositionally biased region" description="Basic and acidic residues" evidence="1">
    <location>
        <begin position="116"/>
        <end position="135"/>
    </location>
</feature>
<feature type="region of interest" description="Disordered" evidence="1">
    <location>
        <begin position="94"/>
        <end position="135"/>
    </location>
</feature>
<reference evidence="2 3" key="1">
    <citation type="journal article" date="2023" name="J. Hered.">
        <title>Chromosome-level genome of the wood stork (Mycteria americana) provides insight into avian chromosome evolution.</title>
        <authorList>
            <person name="Flamio R. Jr."/>
            <person name="Ramstad K.M."/>
        </authorList>
    </citation>
    <scope>NUCLEOTIDE SEQUENCE [LARGE SCALE GENOMIC DNA]</scope>
    <source>
        <strain evidence="2">JAX WOST 10</strain>
    </source>
</reference>
<sequence>MQIAPHLAAMDTVTEKDNVMLLFRKDKKESPGNSWLFSLNLVPGKTVVQILMKASFRHLQDRKAFIIVSCRILEAKLGRYGLDRWTTSEDSGQLTITHPRTSLSHRPGIQRRKGTREHLTAEKPLAENKTKQKDLEMPSSALHQVLMSKSDHRPVPPRTAPYHPVPPCTAPSLHPNLLEDRAAQGGEALDCNGRKKGKPQLL</sequence>
<name>A0AAN7NV89_MYCAM</name>
<feature type="compositionally biased region" description="Polar residues" evidence="1">
    <location>
        <begin position="94"/>
        <end position="104"/>
    </location>
</feature>
<dbReference type="AlphaFoldDB" id="A0AAN7NV89"/>